<sequence length="163" mass="17652">MIGEQRDLTFRFLAEPSDVNFGGKVHGGVVMKWIDQVGFAAASGWSGHYCVTVAVGGIRFVAPVRIGDLVAVSAKLVYTGRTSMHFAIDVRARSPMGGDSRLCTHCIIVFVAMDPDGITPVAVPSWQPDTPEDQRLAEYALKVMELSKGIEDTMSHYKADAAH</sequence>
<protein>
    <recommendedName>
        <fullName evidence="4">HotDog ACOT-type domain-containing protein</fullName>
    </recommendedName>
</protein>
<accession>A0A0G8KXR6</accession>
<dbReference type="InterPro" id="IPR029069">
    <property type="entry name" value="HotDog_dom_sf"/>
</dbReference>
<dbReference type="InterPro" id="IPR006683">
    <property type="entry name" value="Thioestr_dom"/>
</dbReference>
<keyword evidence="2 3" id="KW-0378">Hydrolase</keyword>
<dbReference type="PANTHER" id="PTHR11049:SF16">
    <property type="entry name" value="PROTEIN VDLD"/>
    <property type="match status" value="1"/>
</dbReference>
<dbReference type="GO" id="GO:0006637">
    <property type="term" value="P:acyl-CoA metabolic process"/>
    <property type="evidence" value="ECO:0007669"/>
    <property type="project" value="TreeGrafter"/>
</dbReference>
<evidence type="ECO:0000259" key="4">
    <source>
        <dbReference type="PROSITE" id="PS51770"/>
    </source>
</evidence>
<dbReference type="InterPro" id="IPR033120">
    <property type="entry name" value="HOTDOG_ACOT"/>
</dbReference>
<evidence type="ECO:0000256" key="1">
    <source>
        <dbReference type="ARBA" id="ARBA00010458"/>
    </source>
</evidence>
<dbReference type="EMBL" id="LR828253">
    <property type="protein sequence ID" value="CAD0319737.1"/>
    <property type="molecule type" value="Genomic_DNA"/>
</dbReference>
<dbReference type="CDD" id="cd03442">
    <property type="entry name" value="BFIT_BACH"/>
    <property type="match status" value="1"/>
</dbReference>
<reference evidence="5" key="1">
    <citation type="submission" date="2020-07" db="EMBL/GenBank/DDBJ databases">
        <authorList>
            <person name="Pothier F. J."/>
        </authorList>
    </citation>
    <scope>NUCLEOTIDE SEQUENCE</scope>
    <source>
        <strain evidence="5">CFBP 8129</strain>
    </source>
</reference>
<feature type="domain" description="HotDog ACOT-type" evidence="4">
    <location>
        <begin position="4"/>
        <end position="116"/>
    </location>
</feature>
<dbReference type="GO" id="GO:0005829">
    <property type="term" value="C:cytosol"/>
    <property type="evidence" value="ECO:0007669"/>
    <property type="project" value="TreeGrafter"/>
</dbReference>
<organism evidence="5">
    <name type="scientific">Xanthomonas hortorum pv. gardneri</name>
    <dbReference type="NCBI Taxonomy" id="2754056"/>
    <lineage>
        <taxon>Bacteria</taxon>
        <taxon>Pseudomonadati</taxon>
        <taxon>Pseudomonadota</taxon>
        <taxon>Gammaproteobacteria</taxon>
        <taxon>Lysobacterales</taxon>
        <taxon>Lysobacteraceae</taxon>
        <taxon>Xanthomonas</taxon>
    </lineage>
</organism>
<dbReference type="OrthoDB" id="9809430at2"/>
<dbReference type="SUPFAM" id="SSF54637">
    <property type="entry name" value="Thioesterase/thiol ester dehydrase-isomerase"/>
    <property type="match status" value="1"/>
</dbReference>
<gene>
    <name evidence="5" type="ORF">CFBP8129_15390</name>
</gene>
<dbReference type="InterPro" id="IPR040170">
    <property type="entry name" value="Cytosol_ACT"/>
</dbReference>
<comment type="similarity">
    <text evidence="1">Belongs to the acyl coenzyme A hydrolase family.</text>
</comment>
<evidence type="ECO:0000256" key="3">
    <source>
        <dbReference type="PROSITE-ProRule" id="PRU01106"/>
    </source>
</evidence>
<dbReference type="AlphaFoldDB" id="A0A0G8KXR6"/>
<dbReference type="STRING" id="90270.BI317_08810"/>
<evidence type="ECO:0000256" key="2">
    <source>
        <dbReference type="ARBA" id="ARBA00022801"/>
    </source>
</evidence>
<dbReference type="FunFam" id="3.10.129.10:FF:000062">
    <property type="entry name" value="Acyl-CoA thioester hydrolase"/>
    <property type="match status" value="1"/>
</dbReference>
<dbReference type="Gene3D" id="3.10.129.10">
    <property type="entry name" value="Hotdog Thioesterase"/>
    <property type="match status" value="1"/>
</dbReference>
<dbReference type="GeneID" id="55512391"/>
<name>A0A0G8KXR6_9XANT</name>
<dbReference type="RefSeq" id="WP_006449965.1">
    <property type="nucleotide sequence ID" value="NZ_CP018728.1"/>
</dbReference>
<dbReference type="Pfam" id="PF03061">
    <property type="entry name" value="4HBT"/>
    <property type="match status" value="1"/>
</dbReference>
<dbReference type="GO" id="GO:0052816">
    <property type="term" value="F:long-chain fatty acyl-CoA hydrolase activity"/>
    <property type="evidence" value="ECO:0007669"/>
    <property type="project" value="TreeGrafter"/>
</dbReference>
<dbReference type="EMBL" id="LR828253">
    <property type="protein sequence ID" value="CAD0319742.1"/>
    <property type="molecule type" value="Genomic_DNA"/>
</dbReference>
<dbReference type="PROSITE" id="PS51770">
    <property type="entry name" value="HOTDOG_ACOT"/>
    <property type="match status" value="1"/>
</dbReference>
<dbReference type="PANTHER" id="PTHR11049">
    <property type="entry name" value="ACYL COENZYME A THIOESTER HYDROLASE"/>
    <property type="match status" value="1"/>
</dbReference>
<proteinExistence type="inferred from homology"/>
<evidence type="ECO:0000313" key="5">
    <source>
        <dbReference type="EMBL" id="CAD0319742.1"/>
    </source>
</evidence>